<keyword evidence="4" id="KW-1185">Reference proteome</keyword>
<evidence type="ECO:0000256" key="2">
    <source>
        <dbReference type="SAM" id="MobiDB-lite"/>
    </source>
</evidence>
<accession>A0AAD2H017</accession>
<reference evidence="3" key="1">
    <citation type="submission" date="2023-11" db="EMBL/GenBank/DDBJ databases">
        <authorList>
            <person name="De Vega J J."/>
            <person name="De Vega J J."/>
        </authorList>
    </citation>
    <scope>NUCLEOTIDE SEQUENCE</scope>
</reference>
<evidence type="ECO:0000256" key="1">
    <source>
        <dbReference type="SAM" id="Coils"/>
    </source>
</evidence>
<feature type="region of interest" description="Disordered" evidence="2">
    <location>
        <begin position="519"/>
        <end position="568"/>
    </location>
</feature>
<feature type="coiled-coil region" evidence="1">
    <location>
        <begin position="391"/>
        <end position="418"/>
    </location>
</feature>
<evidence type="ECO:0000313" key="4">
    <source>
        <dbReference type="Proteomes" id="UP001295794"/>
    </source>
</evidence>
<gene>
    <name evidence="3" type="ORF">MYCIT1_LOCUS8631</name>
</gene>
<dbReference type="EMBL" id="CAVNYO010000110">
    <property type="protein sequence ID" value="CAK5266721.1"/>
    <property type="molecule type" value="Genomic_DNA"/>
</dbReference>
<feature type="compositionally biased region" description="Basic and acidic residues" evidence="2">
    <location>
        <begin position="540"/>
        <end position="556"/>
    </location>
</feature>
<sequence>MSVAGKLFSYCANIRPCLYVFICTNRRVCKIGQIRVNSGQADHVPTRQRIRDCINLHHTRQCLRLPTHPLFQRSKKQIAMGTAPQLKRPKLKAMKVYTRPRGSHWLYIHDPWPYGASSADKQNTNAVVGWVCRAISDLCRVDTLPNEIKVFHRSQHSYLVIQITNTQLVSLDPVLGTHIPSEFLTSAYAPSNTSQTSTWYEYDYEACNDPNKTQWTGSVPSFSELPVDFPIKWSQARRGADPYPSPSPALPAHKKRQFAKTLPLHLIQQQQLTLPPSKTDHGIADAGPLGHRSPPPEPVSEFAFTPYQFPPNFPTLPSDGSIPVRKLDPYEEEDLAQALLHPHPASQFPSRHGDHKSPVKEEYVEHQLGQLFGVMAERRLEVKLEAVSEPMDALQSMFTEMERRNAALESERRKSDDDEPVPCREAVQLNRTTIKSEPIELELHTTPVKSEPTEHNIPSSRPRNRIFDAFDGYSPSSVRSEDQHEAQRVKTEFTDDSISSDNHLVKQGKQYESFLADRAAPGTMDQYTGREHPSLGQGERGYHASPRPEARGRHEGNPNTASFETSRKEKIRTRFMAKLAAAIDLKAVHKGQRNGHALVLRGSTTEARTAFRPDTAPNKHERSTDSLGLRSAAFIFCLRSALLRTFFTEREE</sequence>
<keyword evidence="1" id="KW-0175">Coiled coil</keyword>
<feature type="region of interest" description="Disordered" evidence="2">
    <location>
        <begin position="448"/>
        <end position="486"/>
    </location>
</feature>
<comment type="caution">
    <text evidence="3">The sequence shown here is derived from an EMBL/GenBank/DDBJ whole genome shotgun (WGS) entry which is preliminary data.</text>
</comment>
<proteinExistence type="predicted"/>
<evidence type="ECO:0000313" key="3">
    <source>
        <dbReference type="EMBL" id="CAK5266721.1"/>
    </source>
</evidence>
<dbReference type="AlphaFoldDB" id="A0AAD2H017"/>
<organism evidence="3 4">
    <name type="scientific">Mycena citricolor</name>
    <dbReference type="NCBI Taxonomy" id="2018698"/>
    <lineage>
        <taxon>Eukaryota</taxon>
        <taxon>Fungi</taxon>
        <taxon>Dikarya</taxon>
        <taxon>Basidiomycota</taxon>
        <taxon>Agaricomycotina</taxon>
        <taxon>Agaricomycetes</taxon>
        <taxon>Agaricomycetidae</taxon>
        <taxon>Agaricales</taxon>
        <taxon>Marasmiineae</taxon>
        <taxon>Mycenaceae</taxon>
        <taxon>Mycena</taxon>
    </lineage>
</organism>
<name>A0AAD2H017_9AGAR</name>
<dbReference type="Proteomes" id="UP001295794">
    <property type="component" value="Unassembled WGS sequence"/>
</dbReference>
<protein>
    <submittedName>
        <fullName evidence="3">Uncharacterized protein</fullName>
    </submittedName>
</protein>